<feature type="compositionally biased region" description="Polar residues" evidence="1">
    <location>
        <begin position="355"/>
        <end position="365"/>
    </location>
</feature>
<gene>
    <name evidence="3" type="ORF">J0S82_005494</name>
</gene>
<dbReference type="InterPro" id="IPR028045">
    <property type="entry name" value="HROB"/>
</dbReference>
<feature type="domain" description="Homologous recombination OB-fold protein OB-fold" evidence="2">
    <location>
        <begin position="467"/>
        <end position="550"/>
    </location>
</feature>
<keyword evidence="4" id="KW-1185">Reference proteome</keyword>
<sequence length="630" mass="67698">DFLSAVEDTENQFAGSQPVNAGCLRSVSSRQQESVQAQFSGKLPSCPTAPSEALGLPSLRPHLPISSMPTGTAPLSSISTSSSWTGNQRRVTLTDVLKEPARPQSSAPQPLLTFESEQQVTDDFEGMEQDEFDQVLASMELEAPGMEPELGVSSEAPGILPTWQQEDSVLAKKARVVDLSRSCQEGPLPATHTTGVVLAQKEPPDPPAHCRAPQPHLRPRAVANLPTPSSASAVPTEQPHWEAYPKGPPLQALQPLQAAGGPVQRTLQNSFSHQPFQSPSAHLSGPRAPNSSYSTPSRTISGLIPQRLLPPRAPVSSFESPSSTPKGPHSSLVSQAALQTPIVTNHLVQLVTAANRTPQQPTRSSARAKTRRFPGPAGILPHQHSGKNLEEIMVSTPQTPTHGAMAKIQTEIATSSQASVEEDFGRGPWLTMKSALGLDERDPTCFLCTYSIVMVLRKAALKQLPRNKVPTMAVMIKSLTRSTMDASVVFKDPTGEMQGTMHRLLLETRQNDLKPGSVLLLKQIGVFSPSLRNHYLNVTPNNLVHIYSPDSGDGNYLKPSQPFLKDPGSFHDSLQHDAAQNPESAHPVPIPVPSPPHLATDDLDGLLSELPEDFFCGTSTLDCPKAGHPP</sequence>
<feature type="compositionally biased region" description="Polar residues" evidence="1">
    <location>
        <begin position="289"/>
        <end position="300"/>
    </location>
</feature>
<comment type="caution">
    <text evidence="3">The sequence shown here is derived from an EMBL/GenBank/DDBJ whole genome shotgun (WGS) entry which is preliminary data.</text>
</comment>
<feature type="compositionally biased region" description="Polar residues" evidence="1">
    <location>
        <begin position="265"/>
        <end position="281"/>
    </location>
</feature>
<feature type="compositionally biased region" description="Polar residues" evidence="1">
    <location>
        <begin position="226"/>
        <end position="235"/>
    </location>
</feature>
<evidence type="ECO:0000259" key="2">
    <source>
        <dbReference type="Pfam" id="PF15072"/>
    </source>
</evidence>
<organism evidence="3 4">
    <name type="scientific">Galemys pyrenaicus</name>
    <name type="common">Iberian desman</name>
    <name type="synonym">Pyrenean desman</name>
    <dbReference type="NCBI Taxonomy" id="202257"/>
    <lineage>
        <taxon>Eukaryota</taxon>
        <taxon>Metazoa</taxon>
        <taxon>Chordata</taxon>
        <taxon>Craniata</taxon>
        <taxon>Vertebrata</taxon>
        <taxon>Euteleostomi</taxon>
        <taxon>Mammalia</taxon>
        <taxon>Eutheria</taxon>
        <taxon>Laurasiatheria</taxon>
        <taxon>Eulipotyphla</taxon>
        <taxon>Talpidae</taxon>
        <taxon>Galemys</taxon>
    </lineage>
</organism>
<dbReference type="GO" id="GO:0000725">
    <property type="term" value="P:recombinational repair"/>
    <property type="evidence" value="ECO:0007669"/>
    <property type="project" value="InterPro"/>
</dbReference>
<feature type="compositionally biased region" description="Low complexity" evidence="1">
    <location>
        <begin position="249"/>
        <end position="262"/>
    </location>
</feature>
<dbReference type="PANTHER" id="PTHR14523">
    <property type="entry name" value="UNCHARACTERIZED PROTEIN C17ORF53 HOMOLOG"/>
    <property type="match status" value="1"/>
</dbReference>
<dbReference type="EMBL" id="JAGFMF010012271">
    <property type="protein sequence ID" value="KAG8505049.1"/>
    <property type="molecule type" value="Genomic_DNA"/>
</dbReference>
<evidence type="ECO:0000256" key="1">
    <source>
        <dbReference type="SAM" id="MobiDB-lite"/>
    </source>
</evidence>
<dbReference type="InterPro" id="IPR058570">
    <property type="entry name" value="HROB_OB"/>
</dbReference>
<proteinExistence type="predicted"/>
<reference evidence="3" key="1">
    <citation type="journal article" date="2021" name="Evol. Appl.">
        <title>The genome of the Pyrenean desman and the effects of bottlenecks and inbreeding on the genomic landscape of an endangered species.</title>
        <authorList>
            <person name="Escoda L."/>
            <person name="Castresana J."/>
        </authorList>
    </citation>
    <scope>NUCLEOTIDE SEQUENCE</scope>
    <source>
        <strain evidence="3">IBE-C5619</strain>
    </source>
</reference>
<name>A0A8J5ZG28_GALPY</name>
<evidence type="ECO:0000313" key="4">
    <source>
        <dbReference type="Proteomes" id="UP000700334"/>
    </source>
</evidence>
<feature type="non-terminal residue" evidence="3">
    <location>
        <position position="1"/>
    </location>
</feature>
<dbReference type="OrthoDB" id="21443at2759"/>
<dbReference type="PANTHER" id="PTHR14523:SF1">
    <property type="entry name" value="HOMOLOGOUS RECOMBINATION OB-FOLD PROTEIN"/>
    <property type="match status" value="1"/>
</dbReference>
<feature type="region of interest" description="Disordered" evidence="1">
    <location>
        <begin position="355"/>
        <end position="383"/>
    </location>
</feature>
<feature type="region of interest" description="Disordered" evidence="1">
    <location>
        <begin position="220"/>
        <end position="333"/>
    </location>
</feature>
<accession>A0A8J5ZG28</accession>
<protein>
    <recommendedName>
        <fullName evidence="2">Homologous recombination OB-fold protein OB-fold domain-containing protein</fullName>
    </recommendedName>
</protein>
<evidence type="ECO:0000313" key="3">
    <source>
        <dbReference type="EMBL" id="KAG8505049.1"/>
    </source>
</evidence>
<feature type="compositionally biased region" description="Polar residues" evidence="1">
    <location>
        <begin position="317"/>
        <end position="333"/>
    </location>
</feature>
<dbReference type="AlphaFoldDB" id="A0A8J5ZG28"/>
<dbReference type="Pfam" id="PF15072">
    <property type="entry name" value="HROB"/>
    <property type="match status" value="1"/>
</dbReference>
<feature type="region of interest" description="Disordered" evidence="1">
    <location>
        <begin position="95"/>
        <end position="114"/>
    </location>
</feature>
<feature type="region of interest" description="Disordered" evidence="1">
    <location>
        <begin position="557"/>
        <end position="603"/>
    </location>
</feature>
<dbReference type="Proteomes" id="UP000700334">
    <property type="component" value="Unassembled WGS sequence"/>
</dbReference>